<dbReference type="EMBL" id="VFOX01000001">
    <property type="protein sequence ID" value="TQL85529.1"/>
    <property type="molecule type" value="Genomic_DNA"/>
</dbReference>
<comment type="caution">
    <text evidence="1">The sequence shown here is derived from an EMBL/GenBank/DDBJ whole genome shotgun (WGS) entry which is preliminary data.</text>
</comment>
<gene>
    <name evidence="1" type="ORF">FB560_1146</name>
</gene>
<dbReference type="AlphaFoldDB" id="A0A543BL24"/>
<proteinExistence type="predicted"/>
<dbReference type="Proteomes" id="UP000317209">
    <property type="component" value="Unassembled WGS sequence"/>
</dbReference>
<name>A0A543BL24_9MICO</name>
<reference evidence="1 2" key="1">
    <citation type="submission" date="2019-06" db="EMBL/GenBank/DDBJ databases">
        <title>Sequencing the genomes of 1000 actinobacteria strains.</title>
        <authorList>
            <person name="Klenk H.-P."/>
        </authorList>
    </citation>
    <scope>NUCLEOTIDE SEQUENCE [LARGE SCALE GENOMIC DNA]</scope>
    <source>
        <strain evidence="1 2">DSM 20169</strain>
    </source>
</reference>
<accession>A0A543BL24</accession>
<evidence type="ECO:0000313" key="1">
    <source>
        <dbReference type="EMBL" id="TQL85529.1"/>
    </source>
</evidence>
<evidence type="ECO:0000313" key="2">
    <source>
        <dbReference type="Proteomes" id="UP000317209"/>
    </source>
</evidence>
<organism evidence="1 2">
    <name type="scientific">Microbacterium saperdae</name>
    <dbReference type="NCBI Taxonomy" id="69368"/>
    <lineage>
        <taxon>Bacteria</taxon>
        <taxon>Bacillati</taxon>
        <taxon>Actinomycetota</taxon>
        <taxon>Actinomycetes</taxon>
        <taxon>Micrococcales</taxon>
        <taxon>Microbacteriaceae</taxon>
        <taxon>Microbacterium</taxon>
    </lineage>
</organism>
<protein>
    <submittedName>
        <fullName evidence="1">Uncharacterized protein</fullName>
    </submittedName>
</protein>
<keyword evidence="2" id="KW-1185">Reference proteome</keyword>
<sequence length="181" mass="20886">MYRIRLRSLMWAAGLLKELRHSRDVEAVAVAANWGLDAAYDLFEAYIIAKDIQKNMKQDDALLASTAGEVVGGLMFVRGEKTHRARRVDAPSPFKDLPYDFAGLTDWTWSKLTTRPTASRYTQRAEWYQRHVQDRPLWAPLESAEYWFLKNWPTEVPRSESIETPDWVDGVRPFYDSGSDA</sequence>